<evidence type="ECO:0000256" key="1">
    <source>
        <dbReference type="ARBA" id="ARBA00004123"/>
    </source>
</evidence>
<dbReference type="GO" id="GO:0000727">
    <property type="term" value="P:double-strand break repair via break-induced replication"/>
    <property type="evidence" value="ECO:0007669"/>
    <property type="project" value="TreeGrafter"/>
</dbReference>
<gene>
    <name evidence="23" type="primary">MCM3</name>
</gene>
<keyword evidence="8 19" id="KW-0547">Nucleotide-binding</keyword>
<dbReference type="Pfam" id="PF23191">
    <property type="entry name" value="WHD_MCM3_C"/>
    <property type="match status" value="1"/>
</dbReference>
<dbReference type="PANTHER" id="PTHR11630:SF106">
    <property type="entry name" value="DNA REPLICATION LICENSING FACTOR MCM3"/>
    <property type="match status" value="1"/>
</dbReference>
<feature type="compositionally biased region" description="Basic and acidic residues" evidence="21">
    <location>
        <begin position="771"/>
        <end position="782"/>
    </location>
</feature>
<keyword evidence="10 20" id="KW-0347">Helicase</keyword>
<dbReference type="PRINTS" id="PR01659">
    <property type="entry name" value="MCMPROTEIN3"/>
</dbReference>
<feature type="region of interest" description="Disordered" evidence="21">
    <location>
        <begin position="706"/>
        <end position="782"/>
    </location>
</feature>
<dbReference type="InterPro" id="IPR031327">
    <property type="entry name" value="MCM"/>
</dbReference>
<keyword evidence="9 20" id="KW-0378">Hydrolase</keyword>
<dbReference type="GO" id="GO:0071162">
    <property type="term" value="C:CMG complex"/>
    <property type="evidence" value="ECO:0007669"/>
    <property type="project" value="Ensembl"/>
</dbReference>
<dbReference type="GO" id="GO:0017116">
    <property type="term" value="F:single-stranded DNA helicase activity"/>
    <property type="evidence" value="ECO:0007669"/>
    <property type="project" value="TreeGrafter"/>
</dbReference>
<evidence type="ECO:0000256" key="16">
    <source>
        <dbReference type="ARBA" id="ARBA00048432"/>
    </source>
</evidence>
<dbReference type="Gene3D" id="3.40.50.300">
    <property type="entry name" value="P-loop containing nucleotide triphosphate hydrolases"/>
    <property type="match status" value="1"/>
</dbReference>
<evidence type="ECO:0000256" key="9">
    <source>
        <dbReference type="ARBA" id="ARBA00022801"/>
    </source>
</evidence>
<dbReference type="GO" id="GO:0016787">
    <property type="term" value="F:hydrolase activity"/>
    <property type="evidence" value="ECO:0007669"/>
    <property type="project" value="UniProtKB-KW"/>
</dbReference>
<keyword evidence="15" id="KW-0131">Cell cycle</keyword>
<dbReference type="AlphaFoldDB" id="A0A8C0DLB6"/>
<feature type="compositionally biased region" description="Acidic residues" evidence="21">
    <location>
        <begin position="748"/>
        <end position="761"/>
    </location>
</feature>
<sequence length="852" mass="95442">TLQDTPPLPRGYVSWREKLGSFRAGAGSGGLPHGFGGRSFRAASMAGTVVLDDVELREAQRDYLDFLDDEEDQGIYQSKVRELISDNQYRLIVNVNDLRRKNEKRANRLLSNAFEELVAFQRALKDFVASIDATYAKQYEEFYIGLEGSFGSKHVSPRTLTSCFLSCVVCLEGIVTKCSLVRPKVVRSVHYCPATKKTIERRYSDLTTLVAFPSSSVYPTKDEENNPLETEYGLSVYKDHQIITIQEMPEKAPAGQLPRSVDVILDDDLVDRVKPGDRVQVVGTYRCLPGKKGGYTSGTFRTVLIACNVKQMSKDVQPSFSAEDIAKIKKFSKTRSKDIFDQLAKSLAPSIHGHDYVKKAILCLLLGGVERDLENGSHIRGDINILLIGDPSVAKSQLLRYVLCTAPRAIPTTGRGSSGVGLTAAVTTDQETGERRLEAGAMVLADRGVVCIDEFDKMSDMDRTAIHEVMEQGRVTIAKAGIHARLNARCSVLAAANPVYGRYDQYKTPMENIGLQDSLLSRFDLLFIMLDHMDPEQDREISDHVLRMHRYRAPGEQDGDAMPLGSAVDILATEDPNFSQEDQQDTQIYEKHDSLLHGAKKKKEKMVSAAFMRKYIHVAKIIKPVLTQESAAYIAEEYSCLRSQDSMGSDTARTSPVTARTLETLIRLATAHAKARMSKTVDLQDAEEAVELVQYAYFKKVLEKEKKRKKQSEDESETEDEAEKSQEDQEQKRKRRKTRHSDAKDGDSYDPYDFSDTEEEMPQVHTPKATDSQETKESQKVELSESRLKAFKVALLEVFREAHAQSVGMNRLTESINQDNEEPFSSAEIQAALSRMQDDNQVMVSEGIVFLI</sequence>
<dbReference type="Ensembl" id="ENSBMST00010023893.1">
    <property type="protein sequence ID" value="ENSBMSP00010021668.1"/>
    <property type="gene ID" value="ENSBMSG00010015679.1"/>
</dbReference>
<dbReference type="SMART" id="SM00382">
    <property type="entry name" value="AAA"/>
    <property type="match status" value="1"/>
</dbReference>
<dbReference type="InterPro" id="IPR041562">
    <property type="entry name" value="MCM_lid"/>
</dbReference>
<dbReference type="InterPro" id="IPR003593">
    <property type="entry name" value="AAA+_ATPase"/>
</dbReference>
<comment type="catalytic activity">
    <reaction evidence="16">
        <text>ATP + H2O = ADP + phosphate + H(+)</text>
        <dbReference type="Rhea" id="RHEA:13065"/>
        <dbReference type="ChEBI" id="CHEBI:15377"/>
        <dbReference type="ChEBI" id="CHEBI:15378"/>
        <dbReference type="ChEBI" id="CHEBI:30616"/>
        <dbReference type="ChEBI" id="CHEBI:43474"/>
        <dbReference type="ChEBI" id="CHEBI:456216"/>
        <dbReference type="EC" id="3.6.4.12"/>
    </reaction>
    <physiologicalReaction direction="left-to-right" evidence="16">
        <dbReference type="Rhea" id="RHEA:13066"/>
    </physiologicalReaction>
</comment>
<evidence type="ECO:0000256" key="3">
    <source>
        <dbReference type="ARBA" id="ARBA00008010"/>
    </source>
</evidence>
<dbReference type="GO" id="GO:0042555">
    <property type="term" value="C:MCM complex"/>
    <property type="evidence" value="ECO:0007669"/>
    <property type="project" value="UniProtKB-UniRule"/>
</dbReference>
<keyword evidence="12" id="KW-0007">Acetylation</keyword>
<dbReference type="FunFam" id="3.40.50.300:FF:000234">
    <property type="entry name" value="DNA helicase"/>
    <property type="match status" value="1"/>
</dbReference>
<name>A0A8C0DLB6_BALMU</name>
<dbReference type="PRINTS" id="PR01657">
    <property type="entry name" value="MCMFAMILY"/>
</dbReference>
<proteinExistence type="inferred from homology"/>
<dbReference type="SUPFAM" id="SSF52540">
    <property type="entry name" value="P-loop containing nucleoside triphosphate hydrolases"/>
    <property type="match status" value="1"/>
</dbReference>
<evidence type="ECO:0000256" key="18">
    <source>
        <dbReference type="ARBA" id="ARBA00073500"/>
    </source>
</evidence>
<accession>A0A8C0DLB6</accession>
<comment type="similarity">
    <text evidence="3 19">Belongs to the MCM family.</text>
</comment>
<evidence type="ECO:0000256" key="20">
    <source>
        <dbReference type="RuleBase" id="RU368061"/>
    </source>
</evidence>
<dbReference type="CDD" id="cd17754">
    <property type="entry name" value="MCM3"/>
    <property type="match status" value="1"/>
</dbReference>
<reference evidence="23" key="1">
    <citation type="submission" date="2023-09" db="UniProtKB">
        <authorList>
            <consortium name="Ensembl"/>
        </authorList>
    </citation>
    <scope>IDENTIFICATION</scope>
</reference>
<dbReference type="FunFam" id="2.20.28.10:FF:000006">
    <property type="entry name" value="DNA helicase"/>
    <property type="match status" value="1"/>
</dbReference>
<evidence type="ECO:0000256" key="6">
    <source>
        <dbReference type="ARBA" id="ARBA00022553"/>
    </source>
</evidence>
<comment type="subcellular location">
    <subcellularLocation>
        <location evidence="2">Chromosome</location>
    </subcellularLocation>
    <subcellularLocation>
        <location evidence="1 20">Nucleus</location>
    </subcellularLocation>
</comment>
<dbReference type="GO" id="GO:1902975">
    <property type="term" value="P:mitotic DNA replication initiation"/>
    <property type="evidence" value="ECO:0007669"/>
    <property type="project" value="TreeGrafter"/>
</dbReference>
<protein>
    <recommendedName>
        <fullName evidence="18 20">DNA replication licensing factor MCM3</fullName>
        <ecNumber evidence="4 20">3.6.4.12</ecNumber>
    </recommendedName>
</protein>
<dbReference type="GO" id="GO:0006271">
    <property type="term" value="P:DNA strand elongation involved in DNA replication"/>
    <property type="evidence" value="ECO:0007669"/>
    <property type="project" value="TreeGrafter"/>
</dbReference>
<evidence type="ECO:0000256" key="17">
    <source>
        <dbReference type="ARBA" id="ARBA00054613"/>
    </source>
</evidence>
<evidence type="ECO:0000256" key="11">
    <source>
        <dbReference type="ARBA" id="ARBA00022840"/>
    </source>
</evidence>
<comment type="subunit">
    <text evidence="20">Component of the MCM2-7 complex.</text>
</comment>
<keyword evidence="5" id="KW-0158">Chromosome</keyword>
<evidence type="ECO:0000256" key="21">
    <source>
        <dbReference type="SAM" id="MobiDB-lite"/>
    </source>
</evidence>
<keyword evidence="13 19" id="KW-0238">DNA-binding</keyword>
<dbReference type="Gene3D" id="3.30.1640.10">
    <property type="entry name" value="mini-chromosome maintenance (MCM) complex, chain A, domain 1"/>
    <property type="match status" value="1"/>
</dbReference>
<dbReference type="InterPro" id="IPR018525">
    <property type="entry name" value="MCM_CS"/>
</dbReference>
<dbReference type="Pfam" id="PF17207">
    <property type="entry name" value="MCM_OB"/>
    <property type="match status" value="1"/>
</dbReference>
<dbReference type="Pfam" id="PF00493">
    <property type="entry name" value="MCM"/>
    <property type="match status" value="1"/>
</dbReference>
<dbReference type="InterPro" id="IPR027417">
    <property type="entry name" value="P-loop_NTPase"/>
</dbReference>
<dbReference type="GO" id="GO:0003697">
    <property type="term" value="F:single-stranded DNA binding"/>
    <property type="evidence" value="ECO:0007669"/>
    <property type="project" value="TreeGrafter"/>
</dbReference>
<dbReference type="SMART" id="SM00350">
    <property type="entry name" value="MCM"/>
    <property type="match status" value="1"/>
</dbReference>
<evidence type="ECO:0000256" key="7">
    <source>
        <dbReference type="ARBA" id="ARBA00022705"/>
    </source>
</evidence>
<dbReference type="GO" id="GO:0005524">
    <property type="term" value="F:ATP binding"/>
    <property type="evidence" value="ECO:0007669"/>
    <property type="project" value="UniProtKB-UniRule"/>
</dbReference>
<dbReference type="InterPro" id="IPR033762">
    <property type="entry name" value="MCM_OB"/>
</dbReference>
<dbReference type="InterPro" id="IPR027925">
    <property type="entry name" value="MCM_N"/>
</dbReference>
<evidence type="ECO:0000313" key="23">
    <source>
        <dbReference type="Ensembl" id="ENSBMSP00010021668.1"/>
    </source>
</evidence>
<evidence type="ECO:0000259" key="22">
    <source>
        <dbReference type="PROSITE" id="PS50051"/>
    </source>
</evidence>
<dbReference type="OMA" id="NVYPQED"/>
<dbReference type="PANTHER" id="PTHR11630">
    <property type="entry name" value="DNA REPLICATION LICENSING FACTOR MCM FAMILY MEMBER"/>
    <property type="match status" value="1"/>
</dbReference>
<evidence type="ECO:0000256" key="10">
    <source>
        <dbReference type="ARBA" id="ARBA00022806"/>
    </source>
</evidence>
<dbReference type="InterPro" id="IPR008046">
    <property type="entry name" value="Mcm3"/>
</dbReference>
<organism evidence="23">
    <name type="scientific">Balaenoptera musculus</name>
    <name type="common">Blue whale</name>
    <dbReference type="NCBI Taxonomy" id="9771"/>
    <lineage>
        <taxon>Eukaryota</taxon>
        <taxon>Metazoa</taxon>
        <taxon>Chordata</taxon>
        <taxon>Craniata</taxon>
        <taxon>Vertebrata</taxon>
        <taxon>Euteleostomi</taxon>
        <taxon>Mammalia</taxon>
        <taxon>Eutheria</taxon>
        <taxon>Laurasiatheria</taxon>
        <taxon>Artiodactyla</taxon>
        <taxon>Whippomorpha</taxon>
        <taxon>Cetacea</taxon>
        <taxon>Mysticeti</taxon>
        <taxon>Balaenopteridae</taxon>
        <taxon>Balaenoptera</taxon>
    </lineage>
</organism>
<dbReference type="Gene3D" id="2.20.28.10">
    <property type="match status" value="1"/>
</dbReference>
<dbReference type="FunFam" id="3.30.1640.10:FF:000002">
    <property type="entry name" value="DNA helicase"/>
    <property type="match status" value="1"/>
</dbReference>
<comment type="function">
    <text evidence="17">Acts as a component of the MCM2-7 complex (MCM complex) which is the replicative helicase essential for 'once per cell cycle' DNA replication initiation and elongation in eukaryotic cells. Core component of CDC45-MCM-GINS (CMG) helicase, the molecular machine that unwinds template DNA during replication, and around which the replisome is built. The active ATPase sites in the MCM2-7 ring are formed through the interaction surfaces of two neighboring subunits such that a critical structure of a conserved arginine finger motif is provided in trans relative to the ATP-binding site of the Walker A box of the adjacent subunit. The six ATPase active sites, however, are likely to contribute differentially to the complex helicase activity. Required for the entry in S phase and for cell division.</text>
</comment>
<dbReference type="Pfam" id="PF17855">
    <property type="entry name" value="MCM_lid"/>
    <property type="match status" value="1"/>
</dbReference>
<dbReference type="GeneTree" id="ENSGT01150000286966"/>
<keyword evidence="6" id="KW-0597">Phosphoprotein</keyword>
<comment type="function">
    <text evidence="20">Acts as component of the MCM2-7 complex (MCM complex) which is the replicative helicase essential for 'once per cell cycle' DNA replication initiation and elongation in eukaryotic cells. The active ATPase sites in the MCM2-7 ring are formed through the interaction surfaces of two neighboring subunits such that a critical structure of a conserved arginine finger motif is provided in trans relative to the ATP-binding site of the Walker A box of the adjacent subunit. The six ATPase active sites, however, are likely to contribute differentially to the complex helicase activity.</text>
</comment>
<keyword evidence="14 20" id="KW-0539">Nucleus</keyword>
<dbReference type="Pfam" id="PF14551">
    <property type="entry name" value="MCM_N"/>
    <property type="match status" value="1"/>
</dbReference>
<evidence type="ECO:0000256" key="15">
    <source>
        <dbReference type="ARBA" id="ARBA00023306"/>
    </source>
</evidence>
<evidence type="ECO:0000256" key="2">
    <source>
        <dbReference type="ARBA" id="ARBA00004286"/>
    </source>
</evidence>
<evidence type="ECO:0000256" key="8">
    <source>
        <dbReference type="ARBA" id="ARBA00022741"/>
    </source>
</evidence>
<evidence type="ECO:0000256" key="13">
    <source>
        <dbReference type="ARBA" id="ARBA00023125"/>
    </source>
</evidence>
<dbReference type="EC" id="3.6.4.12" evidence="4 20"/>
<dbReference type="InterPro" id="IPR056575">
    <property type="entry name" value="WH_MCM3_C"/>
</dbReference>
<dbReference type="Gene3D" id="2.40.50.140">
    <property type="entry name" value="Nucleic acid-binding proteins"/>
    <property type="match status" value="1"/>
</dbReference>
<dbReference type="PROSITE" id="PS50051">
    <property type="entry name" value="MCM_2"/>
    <property type="match status" value="1"/>
</dbReference>
<evidence type="ECO:0000256" key="5">
    <source>
        <dbReference type="ARBA" id="ARBA00022454"/>
    </source>
</evidence>
<evidence type="ECO:0000256" key="19">
    <source>
        <dbReference type="RuleBase" id="RU004070"/>
    </source>
</evidence>
<dbReference type="PROSITE" id="PS00847">
    <property type="entry name" value="MCM_1"/>
    <property type="match status" value="1"/>
</dbReference>
<dbReference type="InterPro" id="IPR012340">
    <property type="entry name" value="NA-bd_OB-fold"/>
</dbReference>
<evidence type="ECO:0000256" key="14">
    <source>
        <dbReference type="ARBA" id="ARBA00023242"/>
    </source>
</evidence>
<evidence type="ECO:0000256" key="4">
    <source>
        <dbReference type="ARBA" id="ARBA00012551"/>
    </source>
</evidence>
<keyword evidence="7 20" id="KW-0235">DNA replication</keyword>
<dbReference type="InterPro" id="IPR001208">
    <property type="entry name" value="MCM_dom"/>
</dbReference>
<feature type="domain" description="MCM C-terminal AAA(+) ATPase" evidence="22">
    <location>
        <begin position="339"/>
        <end position="545"/>
    </location>
</feature>
<dbReference type="SUPFAM" id="SSF50249">
    <property type="entry name" value="Nucleic acid-binding proteins"/>
    <property type="match status" value="1"/>
</dbReference>
<keyword evidence="11 19" id="KW-0067">ATP-binding</keyword>
<dbReference type="GO" id="GO:0048471">
    <property type="term" value="C:perinuclear region of cytoplasm"/>
    <property type="evidence" value="ECO:0007669"/>
    <property type="project" value="Ensembl"/>
</dbReference>
<evidence type="ECO:0000256" key="12">
    <source>
        <dbReference type="ARBA" id="ARBA00022990"/>
    </source>
</evidence>